<feature type="region of interest" description="Disordered" evidence="1">
    <location>
        <begin position="699"/>
        <end position="758"/>
    </location>
</feature>
<gene>
    <name evidence="2" type="ORF">PXEA_LOCUS6890</name>
</gene>
<reference evidence="2" key="1">
    <citation type="submission" date="2018-11" db="EMBL/GenBank/DDBJ databases">
        <authorList>
            <consortium name="Pathogen Informatics"/>
        </authorList>
    </citation>
    <scope>NUCLEOTIDE SEQUENCE</scope>
</reference>
<feature type="compositionally biased region" description="Basic and acidic residues" evidence="1">
    <location>
        <begin position="512"/>
        <end position="525"/>
    </location>
</feature>
<feature type="region of interest" description="Disordered" evidence="1">
    <location>
        <begin position="225"/>
        <end position="300"/>
    </location>
</feature>
<proteinExistence type="predicted"/>
<organism evidence="2 3">
    <name type="scientific">Protopolystoma xenopodis</name>
    <dbReference type="NCBI Taxonomy" id="117903"/>
    <lineage>
        <taxon>Eukaryota</taxon>
        <taxon>Metazoa</taxon>
        <taxon>Spiralia</taxon>
        <taxon>Lophotrochozoa</taxon>
        <taxon>Platyhelminthes</taxon>
        <taxon>Monogenea</taxon>
        <taxon>Polyopisthocotylea</taxon>
        <taxon>Polystomatidea</taxon>
        <taxon>Polystomatidae</taxon>
        <taxon>Protopolystoma</taxon>
    </lineage>
</organism>
<evidence type="ECO:0000313" key="3">
    <source>
        <dbReference type="Proteomes" id="UP000784294"/>
    </source>
</evidence>
<feature type="compositionally biased region" description="Basic and acidic residues" evidence="1">
    <location>
        <begin position="464"/>
        <end position="473"/>
    </location>
</feature>
<sequence>MTSSLGEISVSNSTPPIIQCPNDPNSIPPIPEEIQFDSVNEAPLQVASSRSNVLNEDTSVDEPNLQPILSAGSSTNKDTCNRRIPDKALSKIFQNAALFHSYPLESNDDSNENQTKGGGGLFDCWPTGNDDRQLELLEQTSVISLDPLGMCGPSGPSSLLGITGGAASNSSHAPHSVGILIDDPLSIPRSPLSVPSNCSYPATPGQQVSVVSCLSSIITSPLASSNKLPGQNSSLGPSPGTAGARLFDSDDIITPDDQNRVAPRGLAAYLPRTNSKTHANVASPPEHNATADSEGHLHKSPDQPFPLCTDLCSLSSLGLSGKVAKVGLAVSSTSPDGKFTKTRWLGGKPKGGGRRRRSELEDLMNWQVRDPSSKPQALAAALTVESSFITEKPLVLENKECINQIAIKEDIISPHPLPSEHLNLNDLLGGNHGGFTEALGERVKRRRQQKTTCPSIDSLERKDREFSMTEGCRKSQKLNRQRGRGRPRKDFKSELKNRLMSELDSASPGFSGHDKTFGKDKETHSMSHSIIESDAFPVSDSLASFASESGPRSCSSFHMGLQRNRKRRHRKRVASPASSASSLSSLVSDQTDSPCYNDSCGSLSLSQRSGKVLSRGRKWMKKVVVGEARVCEIAAPDSTTSSSSEEAVSAKHTHSCSFRKSIYSNNMEKSKSTLKVCHQNNHDCKLGLDVLPFDQARKNQRPASDMVSSTSIFSSDEGPIKRPNMSKAGKVKQTRPSKEEDSNDRIKQASPLHDGDNVYHISEHDSLGVNYSISLDTSIPLRFGYQSRPPRLKEIRVRSFNYFCPDWQIASLY</sequence>
<protein>
    <submittedName>
        <fullName evidence="2">Uncharacterized protein</fullName>
    </submittedName>
</protein>
<feature type="compositionally biased region" description="Basic residues" evidence="1">
    <location>
        <begin position="563"/>
        <end position="573"/>
    </location>
</feature>
<keyword evidence="3" id="KW-1185">Reference proteome</keyword>
<feature type="compositionally biased region" description="Polar residues" evidence="1">
    <location>
        <begin position="46"/>
        <end position="57"/>
    </location>
</feature>
<evidence type="ECO:0000313" key="2">
    <source>
        <dbReference type="EMBL" id="VEL13450.1"/>
    </source>
</evidence>
<feature type="compositionally biased region" description="Polar residues" evidence="1">
    <location>
        <begin position="547"/>
        <end position="556"/>
    </location>
</feature>
<feature type="compositionally biased region" description="Polar residues" evidence="1">
    <location>
        <begin position="225"/>
        <end position="236"/>
    </location>
</feature>
<accession>A0A3S5BQC2</accession>
<feature type="region of interest" description="Disordered" evidence="1">
    <location>
        <begin position="1"/>
        <end position="80"/>
    </location>
</feature>
<name>A0A3S5BQC2_9PLAT</name>
<feature type="region of interest" description="Disordered" evidence="1">
    <location>
        <begin position="105"/>
        <end position="124"/>
    </location>
</feature>
<dbReference type="OrthoDB" id="418242at2759"/>
<feature type="region of interest" description="Disordered" evidence="1">
    <location>
        <begin position="547"/>
        <end position="586"/>
    </location>
</feature>
<feature type="compositionally biased region" description="Low complexity" evidence="1">
    <location>
        <begin position="574"/>
        <end position="586"/>
    </location>
</feature>
<dbReference type="EMBL" id="CAAALY010017830">
    <property type="protein sequence ID" value="VEL13450.1"/>
    <property type="molecule type" value="Genomic_DNA"/>
</dbReference>
<feature type="region of interest" description="Disordered" evidence="1">
    <location>
        <begin position="464"/>
        <end position="526"/>
    </location>
</feature>
<feature type="compositionally biased region" description="Basic and acidic residues" evidence="1">
    <location>
        <begin position="736"/>
        <end position="758"/>
    </location>
</feature>
<dbReference type="AlphaFoldDB" id="A0A3S5BQC2"/>
<feature type="compositionally biased region" description="Basic and acidic residues" evidence="1">
    <location>
        <begin position="488"/>
        <end position="501"/>
    </location>
</feature>
<feature type="compositionally biased region" description="Basic residues" evidence="1">
    <location>
        <begin position="474"/>
        <end position="487"/>
    </location>
</feature>
<feature type="compositionally biased region" description="Polar residues" evidence="1">
    <location>
        <begin position="1"/>
        <end position="16"/>
    </location>
</feature>
<comment type="caution">
    <text evidence="2">The sequence shown here is derived from an EMBL/GenBank/DDBJ whole genome shotgun (WGS) entry which is preliminary data.</text>
</comment>
<dbReference type="Proteomes" id="UP000784294">
    <property type="component" value="Unassembled WGS sequence"/>
</dbReference>
<evidence type="ECO:0000256" key="1">
    <source>
        <dbReference type="SAM" id="MobiDB-lite"/>
    </source>
</evidence>